<evidence type="ECO:0000313" key="3">
    <source>
        <dbReference type="Proteomes" id="UP000325315"/>
    </source>
</evidence>
<organism evidence="2 3">
    <name type="scientific">Gossypium australe</name>
    <dbReference type="NCBI Taxonomy" id="47621"/>
    <lineage>
        <taxon>Eukaryota</taxon>
        <taxon>Viridiplantae</taxon>
        <taxon>Streptophyta</taxon>
        <taxon>Embryophyta</taxon>
        <taxon>Tracheophyta</taxon>
        <taxon>Spermatophyta</taxon>
        <taxon>Magnoliopsida</taxon>
        <taxon>eudicotyledons</taxon>
        <taxon>Gunneridae</taxon>
        <taxon>Pentapetalae</taxon>
        <taxon>rosids</taxon>
        <taxon>malvids</taxon>
        <taxon>Malvales</taxon>
        <taxon>Malvaceae</taxon>
        <taxon>Malvoideae</taxon>
        <taxon>Gossypium</taxon>
    </lineage>
</organism>
<evidence type="ECO:0000259" key="1">
    <source>
        <dbReference type="Pfam" id="PF17921"/>
    </source>
</evidence>
<keyword evidence="3" id="KW-1185">Reference proteome</keyword>
<dbReference type="Proteomes" id="UP000325315">
    <property type="component" value="Unassembled WGS sequence"/>
</dbReference>
<dbReference type="AlphaFoldDB" id="A0A5B6X1H9"/>
<name>A0A5B6X1H9_9ROSI</name>
<protein>
    <submittedName>
        <fullName evidence="2">Integrase</fullName>
    </submittedName>
</protein>
<proteinExistence type="predicted"/>
<feature type="domain" description="Integrase zinc-binding" evidence="1">
    <location>
        <begin position="43"/>
        <end position="77"/>
    </location>
</feature>
<accession>A0A5B6X1H9</accession>
<evidence type="ECO:0000313" key="2">
    <source>
        <dbReference type="EMBL" id="KAA3486855.1"/>
    </source>
</evidence>
<dbReference type="EMBL" id="SMMG02000001">
    <property type="protein sequence ID" value="KAA3486855.1"/>
    <property type="molecule type" value="Genomic_DNA"/>
</dbReference>
<dbReference type="InterPro" id="IPR041588">
    <property type="entry name" value="Integrase_H2C2"/>
</dbReference>
<sequence>MFLQKIREFQKCDNDLEAKRKLVGSEQTNEFNISDDENCVPNDTSLKPNIIHKAHNNTYVMHPGDNKMYNDLRLFYW</sequence>
<dbReference type="OrthoDB" id="1938712at2759"/>
<gene>
    <name evidence="2" type="ORF">EPI10_030727</name>
</gene>
<reference evidence="3" key="1">
    <citation type="journal article" date="2019" name="Plant Biotechnol. J.">
        <title>Genome sequencing of the Australian wild diploid species Gossypium australe highlights disease resistance and delayed gland morphogenesis.</title>
        <authorList>
            <person name="Cai Y."/>
            <person name="Cai X."/>
            <person name="Wang Q."/>
            <person name="Wang P."/>
            <person name="Zhang Y."/>
            <person name="Cai C."/>
            <person name="Xu Y."/>
            <person name="Wang K."/>
            <person name="Zhou Z."/>
            <person name="Wang C."/>
            <person name="Geng S."/>
            <person name="Li B."/>
            <person name="Dong Q."/>
            <person name="Hou Y."/>
            <person name="Wang H."/>
            <person name="Ai P."/>
            <person name="Liu Z."/>
            <person name="Yi F."/>
            <person name="Sun M."/>
            <person name="An G."/>
            <person name="Cheng J."/>
            <person name="Zhang Y."/>
            <person name="Shi Q."/>
            <person name="Xie Y."/>
            <person name="Shi X."/>
            <person name="Chang Y."/>
            <person name="Huang F."/>
            <person name="Chen Y."/>
            <person name="Hong S."/>
            <person name="Mi L."/>
            <person name="Sun Q."/>
            <person name="Zhang L."/>
            <person name="Zhou B."/>
            <person name="Peng R."/>
            <person name="Zhang X."/>
            <person name="Liu F."/>
        </authorList>
    </citation>
    <scope>NUCLEOTIDE SEQUENCE [LARGE SCALE GENOMIC DNA]</scope>
    <source>
        <strain evidence="3">cv. PA1801</strain>
    </source>
</reference>
<dbReference type="Pfam" id="PF17921">
    <property type="entry name" value="Integrase_H2C2"/>
    <property type="match status" value="1"/>
</dbReference>
<comment type="caution">
    <text evidence="2">The sequence shown here is derived from an EMBL/GenBank/DDBJ whole genome shotgun (WGS) entry which is preliminary data.</text>
</comment>